<dbReference type="InterPro" id="IPR036812">
    <property type="entry name" value="NAD(P)_OxRdtase_dom_sf"/>
</dbReference>
<evidence type="ECO:0000313" key="2">
    <source>
        <dbReference type="EMBL" id="KAF7334634.1"/>
    </source>
</evidence>
<sequence length="393" mass="44572">MDPSHETFQLGPFTAPRLWTGLWQLSSNAWGTASVSKVRQAMGRHVQRGYTAFGENMVRFSFTYRRQVRSSRMKNSIIGVLHRVCGPCFIRHAKGCTHHLPPSRPLRQRRNNICTGKASPWMSDSSSIVVSRVNFAPRWNAPETVIGATKYCVFKPIVVSRETVEAAVHQRMERMRTKRVDLLQFHWQDYELKSDYMQAVDILNQLKSEGLIAALGLCNFDTLRTDEICTQFPGAIVSNQVQFSLIDTRPLSLNGLADVCTKHGVKLLTYGTLCGGFLSDKWIDEPEPDPYSGSLNPSQRKYLDMIIKAWGTWALFQDLLRVLRDIGGRHGGLSVSNVATRWVLDHQVVGAVIIGKSHPFYNEHHLQPTYQWQVRGWAARSIRTTMPKSSVFL</sequence>
<evidence type="ECO:0000259" key="1">
    <source>
        <dbReference type="Pfam" id="PF00248"/>
    </source>
</evidence>
<accession>A0A8H6X5K5</accession>
<keyword evidence="3" id="KW-1185">Reference proteome</keyword>
<protein>
    <submittedName>
        <fullName evidence="2">Aldo-ket-red domain-containing protein</fullName>
    </submittedName>
</protein>
<evidence type="ECO:0000313" key="3">
    <source>
        <dbReference type="Proteomes" id="UP000620124"/>
    </source>
</evidence>
<name>A0A8H6X5K5_9AGAR</name>
<dbReference type="Gene3D" id="3.20.20.100">
    <property type="entry name" value="NADP-dependent oxidoreductase domain"/>
    <property type="match status" value="1"/>
</dbReference>
<dbReference type="PANTHER" id="PTHR43147">
    <property type="entry name" value="PROTEIN TAS"/>
    <property type="match status" value="1"/>
</dbReference>
<feature type="domain" description="NADP-dependent oxidoreductase" evidence="1">
    <location>
        <begin position="142"/>
        <end position="359"/>
    </location>
</feature>
<dbReference type="Pfam" id="PF00248">
    <property type="entry name" value="Aldo_ket_red"/>
    <property type="match status" value="1"/>
</dbReference>
<proteinExistence type="predicted"/>
<dbReference type="EMBL" id="JACAZI010000026">
    <property type="protein sequence ID" value="KAF7334634.1"/>
    <property type="molecule type" value="Genomic_DNA"/>
</dbReference>
<dbReference type="PANTHER" id="PTHR43147:SF2">
    <property type="entry name" value="NADP-DEPENDENT OXIDOREDUCTASE DOMAIN-CONTAINING PROTEIN"/>
    <property type="match status" value="1"/>
</dbReference>
<dbReference type="AlphaFoldDB" id="A0A8H6X5K5"/>
<comment type="caution">
    <text evidence="2">The sequence shown here is derived from an EMBL/GenBank/DDBJ whole genome shotgun (WGS) entry which is preliminary data.</text>
</comment>
<dbReference type="InterPro" id="IPR023210">
    <property type="entry name" value="NADP_OxRdtase_dom"/>
</dbReference>
<reference evidence="2" key="1">
    <citation type="submission" date="2020-05" db="EMBL/GenBank/DDBJ databases">
        <title>Mycena genomes resolve the evolution of fungal bioluminescence.</title>
        <authorList>
            <person name="Tsai I.J."/>
        </authorList>
    </citation>
    <scope>NUCLEOTIDE SEQUENCE</scope>
    <source>
        <strain evidence="2">CCC161011</strain>
    </source>
</reference>
<dbReference type="Proteomes" id="UP000620124">
    <property type="component" value="Unassembled WGS sequence"/>
</dbReference>
<dbReference type="OrthoDB" id="686384at2759"/>
<gene>
    <name evidence="2" type="ORF">MVEN_02293800</name>
</gene>
<organism evidence="2 3">
    <name type="scientific">Mycena venus</name>
    <dbReference type="NCBI Taxonomy" id="2733690"/>
    <lineage>
        <taxon>Eukaryota</taxon>
        <taxon>Fungi</taxon>
        <taxon>Dikarya</taxon>
        <taxon>Basidiomycota</taxon>
        <taxon>Agaricomycotina</taxon>
        <taxon>Agaricomycetes</taxon>
        <taxon>Agaricomycetidae</taxon>
        <taxon>Agaricales</taxon>
        <taxon>Marasmiineae</taxon>
        <taxon>Mycenaceae</taxon>
        <taxon>Mycena</taxon>
    </lineage>
</organism>
<dbReference type="SUPFAM" id="SSF51430">
    <property type="entry name" value="NAD(P)-linked oxidoreductase"/>
    <property type="match status" value="1"/>
</dbReference>